<organism evidence="3 4">
    <name type="scientific">Listeria grandensis FSL F6-0971</name>
    <dbReference type="NCBI Taxonomy" id="1265819"/>
    <lineage>
        <taxon>Bacteria</taxon>
        <taxon>Bacillati</taxon>
        <taxon>Bacillota</taxon>
        <taxon>Bacilli</taxon>
        <taxon>Bacillales</taxon>
        <taxon>Listeriaceae</taxon>
        <taxon>Listeria</taxon>
    </lineage>
</organism>
<dbReference type="STRING" id="1265819.PGRAN_05261"/>
<protein>
    <submittedName>
        <fullName evidence="3">Aldehyde dehydrogenase</fullName>
    </submittedName>
</protein>
<dbReference type="AlphaFoldDB" id="W7BM42"/>
<dbReference type="Gene3D" id="3.40.605.10">
    <property type="entry name" value="Aldehyde Dehydrogenase, Chain A, domain 1"/>
    <property type="match status" value="1"/>
</dbReference>
<dbReference type="EMBL" id="AODD01000005">
    <property type="protein sequence ID" value="EUJ24106.1"/>
    <property type="molecule type" value="Genomic_DNA"/>
</dbReference>
<sequence length="100" mass="10550">MAAWKLGAALATECTVVLKPAEQTPLSALYLAEAGFPDGILNIVTGAAKTGEALVDHPNVVKIAFTGSTKVGKHIMSQVSEDHKRVTLELGGEISKYYLP</sequence>
<accession>W7BM42</accession>
<comment type="caution">
    <text evidence="3">The sequence shown here is derived from an EMBL/GenBank/DDBJ whole genome shotgun (WGS) entry which is preliminary data.</text>
</comment>
<proteinExistence type="predicted"/>
<dbReference type="SUPFAM" id="SSF53720">
    <property type="entry name" value="ALDH-like"/>
    <property type="match status" value="1"/>
</dbReference>
<name>W7BM42_9LIST</name>
<dbReference type="InterPro" id="IPR016162">
    <property type="entry name" value="Ald_DH_N"/>
</dbReference>
<dbReference type="GO" id="GO:0016491">
    <property type="term" value="F:oxidoreductase activity"/>
    <property type="evidence" value="ECO:0007669"/>
    <property type="project" value="UniProtKB-KW"/>
</dbReference>
<dbReference type="InterPro" id="IPR016161">
    <property type="entry name" value="Ald_DH/histidinol_DH"/>
</dbReference>
<dbReference type="PANTHER" id="PTHR11699">
    <property type="entry name" value="ALDEHYDE DEHYDROGENASE-RELATED"/>
    <property type="match status" value="1"/>
</dbReference>
<gene>
    <name evidence="3" type="ORF">PGRAN_05261</name>
</gene>
<dbReference type="Pfam" id="PF00171">
    <property type="entry name" value="Aldedh"/>
    <property type="match status" value="1"/>
</dbReference>
<dbReference type="PATRIC" id="fig|1265819.5.peg.1048"/>
<evidence type="ECO:0000313" key="3">
    <source>
        <dbReference type="EMBL" id="EUJ24106.1"/>
    </source>
</evidence>
<keyword evidence="1" id="KW-0560">Oxidoreductase</keyword>
<dbReference type="InterPro" id="IPR015590">
    <property type="entry name" value="Aldehyde_DH_dom"/>
</dbReference>
<keyword evidence="4" id="KW-1185">Reference proteome</keyword>
<evidence type="ECO:0000313" key="4">
    <source>
        <dbReference type="Proteomes" id="UP000019253"/>
    </source>
</evidence>
<feature type="domain" description="Aldehyde dehydrogenase" evidence="2">
    <location>
        <begin position="1"/>
        <end position="93"/>
    </location>
</feature>
<evidence type="ECO:0000259" key="2">
    <source>
        <dbReference type="Pfam" id="PF00171"/>
    </source>
</evidence>
<evidence type="ECO:0000256" key="1">
    <source>
        <dbReference type="ARBA" id="ARBA00023002"/>
    </source>
</evidence>
<reference evidence="3 4" key="1">
    <citation type="journal article" date="2014" name="Int. J. Syst. Evol. Microbiol.">
        <title>Listeria floridensis sp. nov., Listeria aquatica sp. nov., Listeria cornellensis sp. nov., Listeria riparia sp. nov. and Listeria grandensis sp. nov., from agricultural and natural environments.</title>
        <authorList>
            <person name="den Bakker H.C."/>
            <person name="Warchocki S."/>
            <person name="Wright E.M."/>
            <person name="Allred A.F."/>
            <person name="Ahlstrom C."/>
            <person name="Manuel C.S."/>
            <person name="Stasiewicz M.J."/>
            <person name="Burrell A."/>
            <person name="Roof S."/>
            <person name="Strawn L."/>
            <person name="Fortes E.D."/>
            <person name="Nightingale K.K."/>
            <person name="Kephart D."/>
            <person name="Wiedmann M."/>
        </authorList>
    </citation>
    <scope>NUCLEOTIDE SEQUENCE [LARGE SCALE GENOMIC DNA]</scope>
    <source>
        <strain evidence="4">FSL F6-971</strain>
    </source>
</reference>
<dbReference type="Proteomes" id="UP000019253">
    <property type="component" value="Unassembled WGS sequence"/>
</dbReference>